<gene>
    <name evidence="1" type="ORF">TH68_02545</name>
</gene>
<dbReference type="InterPro" id="IPR036709">
    <property type="entry name" value="Autotransporte_beta_dom_sf"/>
</dbReference>
<protein>
    <recommendedName>
        <fullName evidence="3">Autotransporter domain-containing protein</fullName>
    </recommendedName>
</protein>
<proteinExistence type="predicted"/>
<reference evidence="1 2" key="1">
    <citation type="submission" date="2015-01" db="EMBL/GenBank/DDBJ databases">
        <title>Lifestyle Evolution in Cyanobacterial Symbionts of Sponges.</title>
        <authorList>
            <person name="Burgsdorf I."/>
            <person name="Slaby B.M."/>
            <person name="Handley K.M."/>
            <person name="Haber M."/>
            <person name="Blom J."/>
            <person name="Marshall C.W."/>
            <person name="Gilbert J.A."/>
            <person name="Hentschel U."/>
            <person name="Steindler L."/>
        </authorList>
    </citation>
    <scope>NUCLEOTIDE SEQUENCE [LARGE SCALE GENOMIC DNA]</scope>
    <source>
        <strain evidence="1">142</strain>
    </source>
</reference>
<dbReference type="AlphaFoldDB" id="A0A6N3X1S5"/>
<accession>A0A6N3X1S5</accession>
<sequence>MHFTPVNWNTDQMVTVRAAQDADQEEGSVTLVHRASGADYLTGFVESEVIVAVADDDGLDLSEVNEDALPDVLRHVVGHTVEALTNRFDGIASGGSNTMLSMEDTVTNLASSIFGDGDGLGSSGWEQALSGRRIRLPARSRMLAMDAKEVAAEDSGVFSTISFWGSADYSSYPLEVTQDGIHETSDANTFTVHIGADVQPSPAVVTGLALALSRSGADWHVGDRDTEIKYKVRLNTVHPYVSWSSDALQIWGSLGLGGGHTDLEGEEGKSSSKEGNFTSVAAGARFQLWSAEEMDSPVALALKLDGATASFMDVNVQQGRLAVEATRDVAVERGQLTTGLDLGVQLQDDSRGGGRTAFELGGRVSWSGERLTASGKGRMLFGGEATTEWGIGGSVVYMAGQDGKGVMVSVEPSFGVTSSKLAELWSMTGSPLALGSQEGVQPRLTAELAYGLHHGAALVTPYTDFSVSHGGKLYGIGVRYDLADAVELDLRGATGSGRMGRENRLTLDVTVAF</sequence>
<evidence type="ECO:0000313" key="1">
    <source>
        <dbReference type="EMBL" id="KKZ15045.1"/>
    </source>
</evidence>
<evidence type="ECO:0008006" key="3">
    <source>
        <dbReference type="Google" id="ProtNLM"/>
    </source>
</evidence>
<dbReference type="SUPFAM" id="SSF103515">
    <property type="entry name" value="Autotransporter"/>
    <property type="match status" value="1"/>
</dbReference>
<organism evidence="1 2">
    <name type="scientific">Candidatus Synechococcus spongiarum 142</name>
    <dbReference type="NCBI Taxonomy" id="1608213"/>
    <lineage>
        <taxon>Bacteria</taxon>
        <taxon>Bacillati</taxon>
        <taxon>Cyanobacteriota</taxon>
        <taxon>Cyanophyceae</taxon>
        <taxon>Synechococcales</taxon>
        <taxon>Synechococcaceae</taxon>
        <taxon>Synechococcus</taxon>
    </lineage>
</organism>
<comment type="caution">
    <text evidence="1">The sequence shown here is derived from an EMBL/GenBank/DDBJ whole genome shotgun (WGS) entry which is preliminary data.</text>
</comment>
<evidence type="ECO:0000313" key="2">
    <source>
        <dbReference type="Proteomes" id="UP000035054"/>
    </source>
</evidence>
<name>A0A6N3X1S5_9SYNE</name>
<dbReference type="Proteomes" id="UP000035054">
    <property type="component" value="Unassembled WGS sequence"/>
</dbReference>
<dbReference type="EMBL" id="JXUO01000081">
    <property type="protein sequence ID" value="KKZ15045.1"/>
    <property type="molecule type" value="Genomic_DNA"/>
</dbReference>